<keyword evidence="2 5" id="KW-0812">Transmembrane</keyword>
<comment type="subcellular location">
    <subcellularLocation>
        <location evidence="1">Membrane</location>
        <topology evidence="1">Multi-pass membrane protein</topology>
    </subcellularLocation>
</comment>
<feature type="transmembrane region" description="Helical" evidence="5">
    <location>
        <begin position="28"/>
        <end position="49"/>
    </location>
</feature>
<keyword evidence="3 5" id="KW-1133">Transmembrane helix</keyword>
<name>A0A1G1VQS5_9BACT</name>
<gene>
    <name evidence="7" type="ORF">A2786_00320</name>
</gene>
<dbReference type="EMBL" id="MHCJ01000006">
    <property type="protein sequence ID" value="OGY17758.1"/>
    <property type="molecule type" value="Genomic_DNA"/>
</dbReference>
<evidence type="ECO:0000259" key="6">
    <source>
        <dbReference type="Pfam" id="PF00188"/>
    </source>
</evidence>
<dbReference type="PANTHER" id="PTHR31157">
    <property type="entry name" value="SCP DOMAIN-CONTAINING PROTEIN"/>
    <property type="match status" value="1"/>
</dbReference>
<feature type="transmembrane region" description="Helical" evidence="5">
    <location>
        <begin position="69"/>
        <end position="91"/>
    </location>
</feature>
<dbReference type="InterPro" id="IPR014044">
    <property type="entry name" value="CAP_dom"/>
</dbReference>
<dbReference type="CDD" id="cd05379">
    <property type="entry name" value="CAP_bacterial"/>
    <property type="match status" value="1"/>
</dbReference>
<sequence length="324" mass="36183">MLFQGNIVDLLILLILFIWIVDAWDEGFFILVADLIAFLGAFVFALRFYPRSAELFSQLFLLSRGIANVIGFLFVYLLSHATLTVVLVGALKELPTKKLSRLWRNLLGLFPSLINGLIVSAVLLTLATSLPLRPEVKQTIFESRIGGFLVRRTSTLERQLDAVFGEAIQETLSFLTVEPKGTERIKLGFEVTKPSLRIDEKTELAMFGLVNREREERGVKALLWDPAIVGVARAHATDMFERGYFSHVSPEGKDVGNRLREAGLMYLVAGENLALAPTLEMAHEGLMQSEGHRRNILDPEFQRIGIGVIDGGTYGKMFVQVFAD</sequence>
<evidence type="ECO:0000256" key="1">
    <source>
        <dbReference type="ARBA" id="ARBA00004141"/>
    </source>
</evidence>
<dbReference type="GO" id="GO:0016020">
    <property type="term" value="C:membrane"/>
    <property type="evidence" value="ECO:0007669"/>
    <property type="project" value="UniProtKB-SubCell"/>
</dbReference>
<protein>
    <recommendedName>
        <fullName evidence="6">SCP domain-containing protein</fullName>
    </recommendedName>
</protein>
<dbReference type="Proteomes" id="UP000179233">
    <property type="component" value="Unassembled WGS sequence"/>
</dbReference>
<dbReference type="GO" id="GO:0009403">
    <property type="term" value="P:toxin biosynthetic process"/>
    <property type="evidence" value="ECO:0007669"/>
    <property type="project" value="InterPro"/>
</dbReference>
<proteinExistence type="predicted"/>
<dbReference type="AlphaFoldDB" id="A0A1G1VQS5"/>
<keyword evidence="4 5" id="KW-0472">Membrane</keyword>
<evidence type="ECO:0000256" key="2">
    <source>
        <dbReference type="ARBA" id="ARBA00022692"/>
    </source>
</evidence>
<reference evidence="7 8" key="1">
    <citation type="journal article" date="2016" name="Nat. Commun.">
        <title>Thousands of microbial genomes shed light on interconnected biogeochemical processes in an aquifer system.</title>
        <authorList>
            <person name="Anantharaman K."/>
            <person name="Brown C.T."/>
            <person name="Hug L.A."/>
            <person name="Sharon I."/>
            <person name="Castelle C.J."/>
            <person name="Probst A.J."/>
            <person name="Thomas B.C."/>
            <person name="Singh A."/>
            <person name="Wilkins M.J."/>
            <person name="Karaoz U."/>
            <person name="Brodie E.L."/>
            <person name="Williams K.H."/>
            <person name="Hubbard S.S."/>
            <person name="Banfield J.F."/>
        </authorList>
    </citation>
    <scope>NUCLEOTIDE SEQUENCE [LARGE SCALE GENOMIC DNA]</scope>
</reference>
<dbReference type="InterPro" id="IPR035940">
    <property type="entry name" value="CAP_sf"/>
</dbReference>
<evidence type="ECO:0000256" key="3">
    <source>
        <dbReference type="ARBA" id="ARBA00022989"/>
    </source>
</evidence>
<evidence type="ECO:0000313" key="7">
    <source>
        <dbReference type="EMBL" id="OGY17758.1"/>
    </source>
</evidence>
<dbReference type="SUPFAM" id="SSF55797">
    <property type="entry name" value="PR-1-like"/>
    <property type="match status" value="1"/>
</dbReference>
<dbReference type="Gene3D" id="3.40.33.10">
    <property type="entry name" value="CAP"/>
    <property type="match status" value="1"/>
</dbReference>
<dbReference type="PANTHER" id="PTHR31157:SF1">
    <property type="entry name" value="SCP DOMAIN-CONTAINING PROTEIN"/>
    <property type="match status" value="1"/>
</dbReference>
<dbReference type="Pfam" id="PF00188">
    <property type="entry name" value="CAP"/>
    <property type="match status" value="1"/>
</dbReference>
<evidence type="ECO:0000313" key="8">
    <source>
        <dbReference type="Proteomes" id="UP000179233"/>
    </source>
</evidence>
<dbReference type="InterPro" id="IPR003825">
    <property type="entry name" value="Colicin-V_CvpA"/>
</dbReference>
<accession>A0A1G1VQS5</accession>
<evidence type="ECO:0000256" key="4">
    <source>
        <dbReference type="ARBA" id="ARBA00023136"/>
    </source>
</evidence>
<comment type="caution">
    <text evidence="7">The sequence shown here is derived from an EMBL/GenBank/DDBJ whole genome shotgun (WGS) entry which is preliminary data.</text>
</comment>
<feature type="domain" description="SCP" evidence="6">
    <location>
        <begin position="208"/>
        <end position="322"/>
    </location>
</feature>
<feature type="transmembrane region" description="Helical" evidence="5">
    <location>
        <begin position="103"/>
        <end position="127"/>
    </location>
</feature>
<organism evidence="7 8">
    <name type="scientific">Candidatus Chisholmbacteria bacterium RIFCSPHIGHO2_01_FULL_52_32</name>
    <dbReference type="NCBI Taxonomy" id="1797591"/>
    <lineage>
        <taxon>Bacteria</taxon>
        <taxon>Candidatus Chisholmiibacteriota</taxon>
    </lineage>
</organism>
<evidence type="ECO:0000256" key="5">
    <source>
        <dbReference type="SAM" id="Phobius"/>
    </source>
</evidence>
<feature type="transmembrane region" description="Helical" evidence="5">
    <location>
        <begin position="6"/>
        <end position="21"/>
    </location>
</feature>
<dbReference type="Pfam" id="PF02674">
    <property type="entry name" value="Colicin_V"/>
    <property type="match status" value="1"/>
</dbReference>